<evidence type="ECO:0000313" key="1">
    <source>
        <dbReference type="EMBL" id="ROS01598.1"/>
    </source>
</evidence>
<dbReference type="InterPro" id="IPR054635">
    <property type="entry name" value="PA1571-like"/>
</dbReference>
<comment type="caution">
    <text evidence="1">The sequence shown here is derived from an EMBL/GenBank/DDBJ whole genome shotgun (WGS) entry which is preliminary data.</text>
</comment>
<reference evidence="1 2" key="1">
    <citation type="submission" date="2018-11" db="EMBL/GenBank/DDBJ databases">
        <title>Genomic Encyclopedia of Type Strains, Phase IV (KMG-IV): sequencing the most valuable type-strain genomes for metagenomic binning, comparative biology and taxonomic classification.</title>
        <authorList>
            <person name="Goeker M."/>
        </authorList>
    </citation>
    <scope>NUCLEOTIDE SEQUENCE [LARGE SCALE GENOMIC DNA]</scope>
    <source>
        <strain evidence="1 2">DSM 100316</strain>
    </source>
</reference>
<keyword evidence="2" id="KW-1185">Reference proteome</keyword>
<sequence>MGIQQQNYEKLDENFIYRATVIDQHGNEVRITSAMIDDACNKLIAADKQNSQAR</sequence>
<dbReference type="EMBL" id="RKHR01000004">
    <property type="protein sequence ID" value="ROS01598.1"/>
    <property type="molecule type" value="Genomic_DNA"/>
</dbReference>
<dbReference type="AlphaFoldDB" id="A0A3N2DP61"/>
<gene>
    <name evidence="1" type="ORF">EDC56_2040</name>
</gene>
<dbReference type="NCBIfam" id="NF045613">
    <property type="entry name" value="PA1571_fam"/>
    <property type="match status" value="1"/>
</dbReference>
<organism evidence="1 2">
    <name type="scientific">Sinobacterium caligoides</name>
    <dbReference type="NCBI Taxonomy" id="933926"/>
    <lineage>
        <taxon>Bacteria</taxon>
        <taxon>Pseudomonadati</taxon>
        <taxon>Pseudomonadota</taxon>
        <taxon>Gammaproteobacteria</taxon>
        <taxon>Cellvibrionales</taxon>
        <taxon>Spongiibacteraceae</taxon>
        <taxon>Sinobacterium</taxon>
    </lineage>
</organism>
<name>A0A3N2DP61_9GAMM</name>
<evidence type="ECO:0000313" key="2">
    <source>
        <dbReference type="Proteomes" id="UP000275394"/>
    </source>
</evidence>
<dbReference type="RefSeq" id="WP_162844142.1">
    <property type="nucleotide sequence ID" value="NZ_RKHR01000004.1"/>
</dbReference>
<proteinExistence type="predicted"/>
<protein>
    <submittedName>
        <fullName evidence="1">Uncharacterized protein</fullName>
    </submittedName>
</protein>
<accession>A0A3N2DP61</accession>
<dbReference type="Proteomes" id="UP000275394">
    <property type="component" value="Unassembled WGS sequence"/>
</dbReference>